<reference evidence="2 3" key="1">
    <citation type="submission" date="2014-03" db="EMBL/GenBank/DDBJ databases">
        <title>Draft Genome Sequences of Four Burkholderia Strains.</title>
        <authorList>
            <person name="Liu X.Y."/>
            <person name="Li C.X."/>
            <person name="Xu J.H."/>
        </authorList>
    </citation>
    <scope>NUCLEOTIDE SEQUENCE [LARGE SCALE GENOMIC DNA]</scope>
    <source>
        <strain evidence="2 3">DSM 50014</strain>
    </source>
</reference>
<name>A0A069PVM7_9BURK</name>
<dbReference type="STRING" id="60547.GCA_000751215_00838"/>
<dbReference type="Proteomes" id="UP000027466">
    <property type="component" value="Unassembled WGS sequence"/>
</dbReference>
<dbReference type="EMBL" id="JFHC01000002">
    <property type="protein sequence ID" value="KDR44487.1"/>
    <property type="molecule type" value="Genomic_DNA"/>
</dbReference>
<keyword evidence="3" id="KW-1185">Reference proteome</keyword>
<evidence type="ECO:0000313" key="3">
    <source>
        <dbReference type="Proteomes" id="UP000027466"/>
    </source>
</evidence>
<comment type="caution">
    <text evidence="2">The sequence shown here is derived from an EMBL/GenBank/DDBJ whole genome shotgun (WGS) entry which is preliminary data.</text>
</comment>
<dbReference type="AlphaFoldDB" id="A0A069PVM7"/>
<sequence length="225" mass="24309">MPSDTDLSRRIDTVRRANAQAIASQRRAPSVPGVLLQGALKLAYPVVILCAWRLGEPRYIGVALFALLWLQRWLGAGDIASALRRLSTLDWCIAGGLSAASAAIALTNSETLLRCYPALVNAGLLAAFGATLAHPPSMIEKFARAHEPDLPPRAIAYTRRVTQVWCAFFVLNGAFSAYTAHAFSRDAWALYNGVIAYALIGVLFAGEIAWRHAFVKPRRGGVGHA</sequence>
<proteinExistence type="predicted"/>
<organism evidence="2 3">
    <name type="scientific">Caballeronia glathei</name>
    <dbReference type="NCBI Taxonomy" id="60547"/>
    <lineage>
        <taxon>Bacteria</taxon>
        <taxon>Pseudomonadati</taxon>
        <taxon>Pseudomonadota</taxon>
        <taxon>Betaproteobacteria</taxon>
        <taxon>Burkholderiales</taxon>
        <taxon>Burkholderiaceae</taxon>
        <taxon>Caballeronia</taxon>
    </lineage>
</organism>
<keyword evidence="1" id="KW-0812">Transmembrane</keyword>
<keyword evidence="1" id="KW-1133">Transmembrane helix</keyword>
<accession>A0A069PVM7</accession>
<feature type="transmembrane region" description="Helical" evidence="1">
    <location>
        <begin position="164"/>
        <end position="183"/>
    </location>
</feature>
<feature type="transmembrane region" description="Helical" evidence="1">
    <location>
        <begin position="189"/>
        <end position="210"/>
    </location>
</feature>
<evidence type="ECO:0000256" key="1">
    <source>
        <dbReference type="SAM" id="Phobius"/>
    </source>
</evidence>
<protein>
    <submittedName>
        <fullName evidence="2">Membrane protein</fullName>
    </submittedName>
</protein>
<evidence type="ECO:0000313" key="2">
    <source>
        <dbReference type="EMBL" id="KDR44487.1"/>
    </source>
</evidence>
<gene>
    <name evidence="2" type="ORF">BG61_12350</name>
</gene>
<keyword evidence="1" id="KW-0472">Membrane</keyword>